<evidence type="ECO:0000313" key="3">
    <source>
        <dbReference type="Proteomes" id="UP001499993"/>
    </source>
</evidence>
<gene>
    <name evidence="2" type="ORF">GCM10023224_05630</name>
</gene>
<dbReference type="NCBIfam" id="TIGR01913">
    <property type="entry name" value="bet_lambda"/>
    <property type="match status" value="1"/>
</dbReference>
<keyword evidence="3" id="KW-1185">Reference proteome</keyword>
<name>A0ABP9G571_9ACTN</name>
<reference evidence="3" key="1">
    <citation type="journal article" date="2019" name="Int. J. Syst. Evol. Microbiol.">
        <title>The Global Catalogue of Microorganisms (GCM) 10K type strain sequencing project: providing services to taxonomists for standard genome sequencing and annotation.</title>
        <authorList>
            <consortium name="The Broad Institute Genomics Platform"/>
            <consortium name="The Broad Institute Genome Sequencing Center for Infectious Disease"/>
            <person name="Wu L."/>
            <person name="Ma J."/>
        </authorList>
    </citation>
    <scope>NUCLEOTIDE SEQUENCE [LARGE SCALE GENOMIC DNA]</scope>
    <source>
        <strain evidence="3">JCM 18123</strain>
    </source>
</reference>
<accession>A0ABP9G571</accession>
<feature type="compositionally biased region" description="Acidic residues" evidence="1">
    <location>
        <begin position="304"/>
        <end position="313"/>
    </location>
</feature>
<sequence>MSEIAVPTVGALTLDPTQTEWTEPQTAALAQLGIANAPRGDQLVFLHQAQKTGLDPFAKQLYMISRWDSQSGGHKFTIQAGIDGLRVIAERTGRYEGRTPIQWCGEDGVWRNVWLDAKRPPVAARCAVYKKGFREPLEGVAHYSEFVQTKKGGDPTHMWATKGVHMLGKVAEALALRAAFPQDLSGIYTPEEVGEEESTAAAGGPGQTIAESVAAEYSQPSGEPMVSSAQLSEIAGRLKDLGMGKDAALELYAEVAGREVPVTRLLTEKEADAVLEELVERAKPAAEPPETNEDGVVDAHIVEDEPASADEADALWPEVAQPGSAR</sequence>
<proteinExistence type="predicted"/>
<feature type="region of interest" description="Disordered" evidence="1">
    <location>
        <begin position="304"/>
        <end position="326"/>
    </location>
</feature>
<evidence type="ECO:0000256" key="1">
    <source>
        <dbReference type="SAM" id="MobiDB-lite"/>
    </source>
</evidence>
<evidence type="ECO:0008006" key="4">
    <source>
        <dbReference type="Google" id="ProtNLM"/>
    </source>
</evidence>
<protein>
    <recommendedName>
        <fullName evidence="4">Phage recombination protein Bet</fullName>
    </recommendedName>
</protein>
<comment type="caution">
    <text evidence="2">The sequence shown here is derived from an EMBL/GenBank/DDBJ whole genome shotgun (WGS) entry which is preliminary data.</text>
</comment>
<dbReference type="RefSeq" id="WP_345555340.1">
    <property type="nucleotide sequence ID" value="NZ_BAABIK010000002.1"/>
</dbReference>
<organism evidence="2 3">
    <name type="scientific">Streptomonospora halophila</name>
    <dbReference type="NCBI Taxonomy" id="427369"/>
    <lineage>
        <taxon>Bacteria</taxon>
        <taxon>Bacillati</taxon>
        <taxon>Actinomycetota</taxon>
        <taxon>Actinomycetes</taxon>
        <taxon>Streptosporangiales</taxon>
        <taxon>Nocardiopsidaceae</taxon>
        <taxon>Streptomonospora</taxon>
    </lineage>
</organism>
<dbReference type="InterPro" id="IPR018330">
    <property type="entry name" value="RecT_fam"/>
</dbReference>
<dbReference type="Pfam" id="PF03837">
    <property type="entry name" value="RecT"/>
    <property type="match status" value="1"/>
</dbReference>
<dbReference type="Proteomes" id="UP001499993">
    <property type="component" value="Unassembled WGS sequence"/>
</dbReference>
<dbReference type="InterPro" id="IPR010183">
    <property type="entry name" value="Phage_lambda_Bet"/>
</dbReference>
<dbReference type="EMBL" id="BAABIK010000002">
    <property type="protein sequence ID" value="GAA4929077.1"/>
    <property type="molecule type" value="Genomic_DNA"/>
</dbReference>
<evidence type="ECO:0000313" key="2">
    <source>
        <dbReference type="EMBL" id="GAA4929077.1"/>
    </source>
</evidence>